<dbReference type="Proteomes" id="UP000000517">
    <property type="component" value="Chromosome"/>
</dbReference>
<gene>
    <name evidence="2" type="ordered locus">FSU_3136</name>
</gene>
<dbReference type="InterPro" id="IPR006035">
    <property type="entry name" value="Ureohydrolase"/>
</dbReference>
<dbReference type="GO" id="GO:0016813">
    <property type="term" value="F:hydrolase activity, acting on carbon-nitrogen (but not peptide) bonds, in linear amidines"/>
    <property type="evidence" value="ECO:0007669"/>
    <property type="project" value="UniProtKB-ARBA"/>
</dbReference>
<dbReference type="EMBL" id="CP002158">
    <property type="protein sequence ID" value="ADL24900.1"/>
    <property type="molecule type" value="Genomic_DNA"/>
</dbReference>
<dbReference type="InterPro" id="IPR023696">
    <property type="entry name" value="Ureohydrolase_dom_sf"/>
</dbReference>
<reference evidence="3" key="1">
    <citation type="submission" date="2010-08" db="EMBL/GenBank/DDBJ databases">
        <title>Complete sequence of Fibrobacter succinogenes subsp. succinogenes S85.</title>
        <authorList>
            <person name="Durkin A.S."/>
            <person name="Nelson K.E."/>
            <person name="Morrison M."/>
            <person name="Forsberg C.W."/>
            <person name="Wilson D.B."/>
            <person name="Russell J.B."/>
            <person name="Cann I.K.O."/>
            <person name="Mackie R.I."/>
            <person name="White B.A."/>
        </authorList>
    </citation>
    <scope>NUCLEOTIDE SEQUENCE [LARGE SCALE GENOMIC DNA]</scope>
    <source>
        <strain evidence="3">ATCC 19169 / S85</strain>
    </source>
</reference>
<dbReference type="SUPFAM" id="SSF52768">
    <property type="entry name" value="Arginase/deacetylase"/>
    <property type="match status" value="1"/>
</dbReference>
<evidence type="ECO:0008006" key="4">
    <source>
        <dbReference type="Google" id="ProtNLM"/>
    </source>
</evidence>
<dbReference type="AlphaFoldDB" id="D9S8C7"/>
<evidence type="ECO:0000313" key="3">
    <source>
        <dbReference type="Proteomes" id="UP000000517"/>
    </source>
</evidence>
<protein>
    <recommendedName>
        <fullName evidence="4">Arginase family protein</fullName>
    </recommendedName>
</protein>
<accession>D9S8C7</accession>
<dbReference type="Gene3D" id="3.40.800.10">
    <property type="entry name" value="Ureohydrolase domain"/>
    <property type="match status" value="1"/>
</dbReference>
<dbReference type="GO" id="GO:0046872">
    <property type="term" value="F:metal ion binding"/>
    <property type="evidence" value="ECO:0007669"/>
    <property type="project" value="InterPro"/>
</dbReference>
<dbReference type="HOGENOM" id="CLU_066809_1_0_0"/>
<dbReference type="KEGG" id="fsc:FSU_3136"/>
<dbReference type="eggNOG" id="COG0010">
    <property type="taxonomic scope" value="Bacteria"/>
</dbReference>
<dbReference type="STRING" id="59374.FSU_3136"/>
<feature type="compositionally biased region" description="Basic and acidic residues" evidence="1">
    <location>
        <begin position="67"/>
        <end position="81"/>
    </location>
</feature>
<evidence type="ECO:0000256" key="1">
    <source>
        <dbReference type="SAM" id="MobiDB-lite"/>
    </source>
</evidence>
<proteinExistence type="predicted"/>
<organism evidence="2 3">
    <name type="scientific">Fibrobacter succinogenes (strain ATCC 19169 / S85)</name>
    <dbReference type="NCBI Taxonomy" id="59374"/>
    <lineage>
        <taxon>Bacteria</taxon>
        <taxon>Pseudomonadati</taxon>
        <taxon>Fibrobacterota</taxon>
        <taxon>Fibrobacteria</taxon>
        <taxon>Fibrobacterales</taxon>
        <taxon>Fibrobacteraceae</taxon>
        <taxon>Fibrobacter</taxon>
    </lineage>
</organism>
<evidence type="ECO:0000313" key="2">
    <source>
        <dbReference type="EMBL" id="ADL24900.1"/>
    </source>
</evidence>
<name>D9S8C7_FIBSS</name>
<dbReference type="Pfam" id="PF00491">
    <property type="entry name" value="Arginase"/>
    <property type="match status" value="1"/>
</dbReference>
<sequence length="292" mass="32819">MAMMITVQDFTGVYAEQAFMQELRATAETSKDVRWLNCTKIVGTDCYCDDDAIKEINELIDNAESNSKSESDRNIKNRDNSTSDIAPQPGIHFFDNGNYHYMSKLWTDRVQESFTLIVFDHHPDMQPPRFGGILSCGGWVKEVLENNKFIQNVIIIGVKDELVETVREELSQSGEANILEKVTFIKESELSTLPSIICSDSVNVFSSNLYISIDKDALSPVYAATNWDQGTLTFDALKDSITALTTGRKILGIDICGERAHDFEGDEHHTVQEADSLNSELNRDLVEFLNNL</sequence>
<dbReference type="PATRIC" id="fig|59374.8.peg.2998"/>
<feature type="region of interest" description="Disordered" evidence="1">
    <location>
        <begin position="64"/>
        <end position="87"/>
    </location>
</feature>